<dbReference type="HOGENOM" id="CLU_898176_0_0_1"/>
<gene>
    <name evidence="8" type="ORF">AMTR_s00068p00108060</name>
</gene>
<dbReference type="Gramene" id="ERN20420">
    <property type="protein sequence ID" value="ERN20420"/>
    <property type="gene ID" value="AMTR_s00068p00108060"/>
</dbReference>
<dbReference type="InterPro" id="IPR057291">
    <property type="entry name" value="CHX17_2nd"/>
</dbReference>
<keyword evidence="3" id="KW-0630">Potassium</keyword>
<feature type="signal peptide" evidence="5">
    <location>
        <begin position="1"/>
        <end position="24"/>
    </location>
</feature>
<dbReference type="EMBL" id="KI392059">
    <property type="protein sequence ID" value="ERN20420.1"/>
    <property type="molecule type" value="Genomic_DNA"/>
</dbReference>
<evidence type="ECO:0000259" key="7">
    <source>
        <dbReference type="Pfam" id="PF23259"/>
    </source>
</evidence>
<evidence type="ECO:0000256" key="3">
    <source>
        <dbReference type="ARBA" id="ARBA00022958"/>
    </source>
</evidence>
<accession>U5DDW6</accession>
<evidence type="ECO:0000313" key="9">
    <source>
        <dbReference type="Proteomes" id="UP000017836"/>
    </source>
</evidence>
<evidence type="ECO:0000256" key="4">
    <source>
        <dbReference type="ARBA" id="ARBA00023065"/>
    </source>
</evidence>
<dbReference type="OMA" id="HEDVCHI"/>
<evidence type="ECO:0000256" key="5">
    <source>
        <dbReference type="SAM" id="SignalP"/>
    </source>
</evidence>
<feature type="chain" id="PRO_5004658753" description="UspA domain-containing protein" evidence="5">
    <location>
        <begin position="25"/>
        <end position="310"/>
    </location>
</feature>
<dbReference type="AlphaFoldDB" id="U5DDW6"/>
<dbReference type="GO" id="GO:0006813">
    <property type="term" value="P:potassium ion transport"/>
    <property type="evidence" value="ECO:0007669"/>
    <property type="project" value="UniProtKB-KW"/>
</dbReference>
<dbReference type="PANTHER" id="PTHR32468:SF18">
    <property type="entry name" value="CATION_H(+) ANTIPORTER 1"/>
    <property type="match status" value="1"/>
</dbReference>
<keyword evidence="9" id="KW-1185">Reference proteome</keyword>
<sequence>MERSHGAQLRLLVCLHTVVDVTGAINIIEVCRRSGASPLAVQTLHLIEYNDQTAAQLMYRQSVTDTLVGEETKEIDATFEAYATDTGIPVWRSSAISFVFNMHEDVCHIADDTGASIIILPFHKVHTFDGKMQLCSSALLWLNNKVLHHAPCPVGIIVYRGLGGMTLRSATRVSHNIIGLFFWGASDREALTLGSRMAEHPGISFTLVRFLSSDTPEGSRRPVHTYEEAMNPETLRTASSGDGNTVYISFAMKEEALDKISLQKFRSGTRKPGLRPTERRWQKWVKRWLQRYMLWTPNAHCSLLEVENYR</sequence>
<evidence type="ECO:0008006" key="10">
    <source>
        <dbReference type="Google" id="ProtNLM"/>
    </source>
</evidence>
<dbReference type="PANTHER" id="PTHR32468">
    <property type="entry name" value="CATION/H + ANTIPORTER"/>
    <property type="match status" value="1"/>
</dbReference>
<evidence type="ECO:0000259" key="6">
    <source>
        <dbReference type="Pfam" id="PF23256"/>
    </source>
</evidence>
<feature type="domain" description="Cation/H(+) antiporter central" evidence="6">
    <location>
        <begin position="40"/>
        <end position="170"/>
    </location>
</feature>
<evidence type="ECO:0000256" key="2">
    <source>
        <dbReference type="ARBA" id="ARBA00022538"/>
    </source>
</evidence>
<protein>
    <recommendedName>
        <fullName evidence="10">UspA domain-containing protein</fullName>
    </recommendedName>
</protein>
<keyword evidence="1" id="KW-0813">Transport</keyword>
<evidence type="ECO:0000313" key="8">
    <source>
        <dbReference type="EMBL" id="ERN20420.1"/>
    </source>
</evidence>
<dbReference type="InterPro" id="IPR057290">
    <property type="entry name" value="CHX17_C"/>
</dbReference>
<dbReference type="eggNOG" id="KOG1650">
    <property type="taxonomic scope" value="Eukaryota"/>
</dbReference>
<proteinExistence type="predicted"/>
<dbReference type="Pfam" id="PF23256">
    <property type="entry name" value="CHX17_2nd"/>
    <property type="match status" value="1"/>
</dbReference>
<organism evidence="8 9">
    <name type="scientific">Amborella trichopoda</name>
    <dbReference type="NCBI Taxonomy" id="13333"/>
    <lineage>
        <taxon>Eukaryota</taxon>
        <taxon>Viridiplantae</taxon>
        <taxon>Streptophyta</taxon>
        <taxon>Embryophyta</taxon>
        <taxon>Tracheophyta</taxon>
        <taxon>Spermatophyta</taxon>
        <taxon>Magnoliopsida</taxon>
        <taxon>Amborellales</taxon>
        <taxon>Amborellaceae</taxon>
        <taxon>Amborella</taxon>
    </lineage>
</organism>
<keyword evidence="5" id="KW-0732">Signal</keyword>
<evidence type="ECO:0000256" key="1">
    <source>
        <dbReference type="ARBA" id="ARBA00022448"/>
    </source>
</evidence>
<keyword evidence="4" id="KW-0406">Ion transport</keyword>
<reference evidence="9" key="1">
    <citation type="journal article" date="2013" name="Science">
        <title>The Amborella genome and the evolution of flowering plants.</title>
        <authorList>
            <consortium name="Amborella Genome Project"/>
        </authorList>
    </citation>
    <scope>NUCLEOTIDE SEQUENCE [LARGE SCALE GENOMIC DNA]</scope>
</reference>
<name>U5DDW6_AMBTC</name>
<dbReference type="Proteomes" id="UP000017836">
    <property type="component" value="Unassembled WGS sequence"/>
</dbReference>
<keyword evidence="2" id="KW-0633">Potassium transport</keyword>
<feature type="domain" description="Cation/H(+) antiporter C-terminal" evidence="7">
    <location>
        <begin position="179"/>
        <end position="210"/>
    </location>
</feature>
<dbReference type="Pfam" id="PF23259">
    <property type="entry name" value="CHX17_C"/>
    <property type="match status" value="1"/>
</dbReference>
<dbReference type="InterPro" id="IPR050794">
    <property type="entry name" value="CPA2_transporter"/>
</dbReference>